<dbReference type="InterPro" id="IPR050445">
    <property type="entry name" value="Bact_polysacc_biosynth/exp"/>
</dbReference>
<keyword evidence="5 7" id="KW-0472">Membrane</keyword>
<evidence type="ECO:0000256" key="2">
    <source>
        <dbReference type="ARBA" id="ARBA00022475"/>
    </source>
</evidence>
<evidence type="ECO:0000259" key="8">
    <source>
        <dbReference type="Pfam" id="PF02706"/>
    </source>
</evidence>
<feature type="transmembrane region" description="Helical" evidence="7">
    <location>
        <begin position="411"/>
        <end position="432"/>
    </location>
</feature>
<organism evidence="9 10">
    <name type="scientific">Sphingomonas pseudosanguinis</name>
    <dbReference type="NCBI Taxonomy" id="413712"/>
    <lineage>
        <taxon>Bacteria</taxon>
        <taxon>Pseudomonadati</taxon>
        <taxon>Pseudomonadota</taxon>
        <taxon>Alphaproteobacteria</taxon>
        <taxon>Sphingomonadales</taxon>
        <taxon>Sphingomonadaceae</taxon>
        <taxon>Sphingomonas</taxon>
    </lineage>
</organism>
<keyword evidence="10" id="KW-1185">Reference proteome</keyword>
<dbReference type="Gene3D" id="1.10.287.1490">
    <property type="match status" value="1"/>
</dbReference>
<feature type="coiled-coil region" evidence="6">
    <location>
        <begin position="165"/>
        <end position="192"/>
    </location>
</feature>
<dbReference type="GO" id="GO:0005886">
    <property type="term" value="C:plasma membrane"/>
    <property type="evidence" value="ECO:0007669"/>
    <property type="project" value="UniProtKB-SubCell"/>
</dbReference>
<keyword evidence="6" id="KW-0175">Coiled coil</keyword>
<name>A0A7W6A9Z1_9SPHN</name>
<keyword evidence="3 7" id="KW-0812">Transmembrane</keyword>
<dbReference type="Proteomes" id="UP000538670">
    <property type="component" value="Unassembled WGS sequence"/>
</dbReference>
<proteinExistence type="predicted"/>
<feature type="transmembrane region" description="Helical" evidence="7">
    <location>
        <begin position="475"/>
        <end position="496"/>
    </location>
</feature>
<feature type="transmembrane region" description="Helical" evidence="7">
    <location>
        <begin position="20"/>
        <end position="37"/>
    </location>
</feature>
<evidence type="ECO:0000313" key="9">
    <source>
        <dbReference type="EMBL" id="MBB3879932.1"/>
    </source>
</evidence>
<evidence type="ECO:0000256" key="1">
    <source>
        <dbReference type="ARBA" id="ARBA00004651"/>
    </source>
</evidence>
<accession>A0A7W6A9Z1</accession>
<reference evidence="9 10" key="1">
    <citation type="submission" date="2020-08" db="EMBL/GenBank/DDBJ databases">
        <title>Genomic Encyclopedia of Type Strains, Phase IV (KMG-IV): sequencing the most valuable type-strain genomes for metagenomic binning, comparative biology and taxonomic classification.</title>
        <authorList>
            <person name="Goeker M."/>
        </authorList>
    </citation>
    <scope>NUCLEOTIDE SEQUENCE [LARGE SCALE GENOMIC DNA]</scope>
    <source>
        <strain evidence="9 10">DSM 19512</strain>
    </source>
</reference>
<evidence type="ECO:0000256" key="7">
    <source>
        <dbReference type="SAM" id="Phobius"/>
    </source>
</evidence>
<dbReference type="NCBIfam" id="TIGR03007">
    <property type="entry name" value="pepcterm_ChnLen"/>
    <property type="match status" value="1"/>
</dbReference>
<dbReference type="InterPro" id="IPR014345">
    <property type="entry name" value="XrtA_polysacc_chain"/>
</dbReference>
<comment type="caution">
    <text evidence="9">The sequence shown here is derived from an EMBL/GenBank/DDBJ whole genome shotgun (WGS) entry which is preliminary data.</text>
</comment>
<feature type="domain" description="Polysaccharide chain length determinant N-terminal" evidence="8">
    <location>
        <begin position="13"/>
        <end position="90"/>
    </location>
</feature>
<dbReference type="InterPro" id="IPR003856">
    <property type="entry name" value="LPS_length_determ_N"/>
</dbReference>
<keyword evidence="2" id="KW-1003">Cell membrane</keyword>
<feature type="coiled-coil region" evidence="6">
    <location>
        <begin position="316"/>
        <end position="343"/>
    </location>
</feature>
<keyword evidence="4 7" id="KW-1133">Transmembrane helix</keyword>
<comment type="subcellular location">
    <subcellularLocation>
        <location evidence="1">Cell membrane</location>
        <topology evidence="1">Multi-pass membrane protein</topology>
    </subcellularLocation>
</comment>
<evidence type="ECO:0000313" key="10">
    <source>
        <dbReference type="Proteomes" id="UP000538670"/>
    </source>
</evidence>
<sequence length="502" mass="53209">MSAIQDEIRIAIHAIWTRRWLALAVAWAVCILGWLFVSQIPSRYESTARIAVQTSQLLPDGMGSGPNAQMQSVDQVRQTLISAINLQKVVRGTDLAATVSTDADVAARVAGLAQSIKIENQQDTIFKLTVTQGSPKLAQQVAQKLIDIFVESNLVGDRNTTSQSLSFLDRQLDERQKQLQAAEAKRAQYQNQFMGGLPGSGSVADRIGLARSQMAQVDSDLAAAQSSVAAVQGQLAATPRTVAEGGGSVGPARARLATLQGQLADARARGFTDNHPDVIALKSQLGAAQAAARAEGSGGGAGGQPNPLYMSLQSMAAEKQAQLASLKVRKAQLQGDLDRLNASLSTNPEAAAQQGAIDRDYQVLKDSYDQLLRQREQVALRGQAQNQTDSMRFSVIDPPTYPRAPTAPNRILLLTGVFLAGLGLGVGSAFALSKLRQTFTTAQSLQRTMGMPVIGSIGEVVTRAQAEVRASRLKLFLGGTAALAAAYGMVLGIELLQRGMAA</sequence>
<dbReference type="EMBL" id="JACIDH010000010">
    <property type="protein sequence ID" value="MBB3879932.1"/>
    <property type="molecule type" value="Genomic_DNA"/>
</dbReference>
<evidence type="ECO:0000256" key="3">
    <source>
        <dbReference type="ARBA" id="ARBA00022692"/>
    </source>
</evidence>
<gene>
    <name evidence="9" type="ORF">GGR48_002366</name>
</gene>
<evidence type="ECO:0000256" key="4">
    <source>
        <dbReference type="ARBA" id="ARBA00022989"/>
    </source>
</evidence>
<dbReference type="GO" id="GO:0004713">
    <property type="term" value="F:protein tyrosine kinase activity"/>
    <property type="evidence" value="ECO:0007669"/>
    <property type="project" value="TreeGrafter"/>
</dbReference>
<dbReference type="PANTHER" id="PTHR32309:SF13">
    <property type="entry name" value="FERRIC ENTEROBACTIN TRANSPORT PROTEIN FEPE"/>
    <property type="match status" value="1"/>
</dbReference>
<dbReference type="AlphaFoldDB" id="A0A7W6A9Z1"/>
<dbReference type="RefSeq" id="WP_183952059.1">
    <property type="nucleotide sequence ID" value="NZ_JACIDH010000010.1"/>
</dbReference>
<protein>
    <submittedName>
        <fullName evidence="9">Polysaccharide chain length determinant protein (PEP-CTERM system associated)</fullName>
    </submittedName>
</protein>
<dbReference type="PANTHER" id="PTHR32309">
    <property type="entry name" value="TYROSINE-PROTEIN KINASE"/>
    <property type="match status" value="1"/>
</dbReference>
<dbReference type="Pfam" id="PF02706">
    <property type="entry name" value="Wzz"/>
    <property type="match status" value="1"/>
</dbReference>
<evidence type="ECO:0000256" key="6">
    <source>
        <dbReference type="SAM" id="Coils"/>
    </source>
</evidence>
<evidence type="ECO:0000256" key="5">
    <source>
        <dbReference type="ARBA" id="ARBA00023136"/>
    </source>
</evidence>